<proteinExistence type="inferred from homology"/>
<organism evidence="7 8">
    <name type="scientific">Altericroceibacterium spongiae</name>
    <dbReference type="NCBI Taxonomy" id="2320269"/>
    <lineage>
        <taxon>Bacteria</taxon>
        <taxon>Pseudomonadati</taxon>
        <taxon>Pseudomonadota</taxon>
        <taxon>Alphaproteobacteria</taxon>
        <taxon>Sphingomonadales</taxon>
        <taxon>Erythrobacteraceae</taxon>
        <taxon>Altericroceibacterium</taxon>
    </lineage>
</organism>
<feature type="transmembrane region" description="Helical" evidence="6">
    <location>
        <begin position="192"/>
        <end position="213"/>
    </location>
</feature>
<feature type="transmembrane region" description="Helical" evidence="6">
    <location>
        <begin position="34"/>
        <end position="53"/>
    </location>
</feature>
<keyword evidence="5 6" id="KW-0472">Membrane</keyword>
<sequence>MPKRALYEKRPWLLASIAVALAFYYLRAGPMPELYLLPLKGAAVGLLAIYAFMRHSSADARLLVWVMAFGALGDMVLMIDMEVAGWLFFGGHLLAMALYLRHRPAHLTRSRKIVAVALLLVTPLMCWLLPADRGVASSFGLYGLAMGGMAAAAWASDFPRYRVGAGAVLFVISHCLWIAGMGPLSGSMAQDIFVWPVYYLGQFLICTGVIQTLRKRRPELRVVH</sequence>
<evidence type="ECO:0000256" key="5">
    <source>
        <dbReference type="ARBA" id="ARBA00023136"/>
    </source>
</evidence>
<keyword evidence="8" id="KW-1185">Reference proteome</keyword>
<dbReference type="RefSeq" id="WP_120323426.1">
    <property type="nucleotide sequence ID" value="NZ_RAPF01000001.1"/>
</dbReference>
<dbReference type="GO" id="GO:0016020">
    <property type="term" value="C:membrane"/>
    <property type="evidence" value="ECO:0007669"/>
    <property type="project" value="UniProtKB-SubCell"/>
</dbReference>
<comment type="similarity">
    <text evidence="2">Belongs to the TMEM86 family.</text>
</comment>
<evidence type="ECO:0000313" key="7">
    <source>
        <dbReference type="EMBL" id="RKF23521.1"/>
    </source>
</evidence>
<feature type="transmembrane region" description="Helical" evidence="6">
    <location>
        <begin position="12"/>
        <end position="28"/>
    </location>
</feature>
<name>A0A420ES76_9SPHN</name>
<gene>
    <name evidence="7" type="ORF">D6851_03415</name>
</gene>
<dbReference type="EMBL" id="RAPF01000001">
    <property type="protein sequence ID" value="RKF23521.1"/>
    <property type="molecule type" value="Genomic_DNA"/>
</dbReference>
<dbReference type="Pfam" id="PF07947">
    <property type="entry name" value="YhhN"/>
    <property type="match status" value="1"/>
</dbReference>
<reference evidence="7 8" key="1">
    <citation type="submission" date="2018-09" db="EMBL/GenBank/DDBJ databases">
        <title>Altererythrobacter spongiae sp. nov., isolated from a marine sponge.</title>
        <authorList>
            <person name="Zhuang L."/>
            <person name="Luo L."/>
        </authorList>
    </citation>
    <scope>NUCLEOTIDE SEQUENCE [LARGE SCALE GENOMIC DNA]</scope>
    <source>
        <strain evidence="7 8">HN-Y73</strain>
    </source>
</reference>
<comment type="caution">
    <text evidence="7">The sequence shown here is derived from an EMBL/GenBank/DDBJ whole genome shotgun (WGS) entry which is preliminary data.</text>
</comment>
<keyword evidence="3 6" id="KW-0812">Transmembrane</keyword>
<feature type="transmembrane region" description="Helical" evidence="6">
    <location>
        <begin position="83"/>
        <end position="101"/>
    </location>
</feature>
<feature type="transmembrane region" description="Helical" evidence="6">
    <location>
        <begin position="113"/>
        <end position="130"/>
    </location>
</feature>
<accession>A0A420ES76</accession>
<protein>
    <submittedName>
        <fullName evidence="7">Lysoplasmalogenase</fullName>
    </submittedName>
</protein>
<evidence type="ECO:0000256" key="4">
    <source>
        <dbReference type="ARBA" id="ARBA00022989"/>
    </source>
</evidence>
<feature type="transmembrane region" description="Helical" evidence="6">
    <location>
        <begin position="136"/>
        <end position="156"/>
    </location>
</feature>
<dbReference type="OrthoDB" id="7390032at2"/>
<evidence type="ECO:0000256" key="6">
    <source>
        <dbReference type="SAM" id="Phobius"/>
    </source>
</evidence>
<evidence type="ECO:0000256" key="2">
    <source>
        <dbReference type="ARBA" id="ARBA00007375"/>
    </source>
</evidence>
<evidence type="ECO:0000256" key="1">
    <source>
        <dbReference type="ARBA" id="ARBA00004141"/>
    </source>
</evidence>
<evidence type="ECO:0000256" key="3">
    <source>
        <dbReference type="ARBA" id="ARBA00022692"/>
    </source>
</evidence>
<evidence type="ECO:0000313" key="8">
    <source>
        <dbReference type="Proteomes" id="UP000284395"/>
    </source>
</evidence>
<feature type="transmembrane region" description="Helical" evidence="6">
    <location>
        <begin position="60"/>
        <end position="77"/>
    </location>
</feature>
<comment type="subcellular location">
    <subcellularLocation>
        <location evidence="1">Membrane</location>
        <topology evidence="1">Multi-pass membrane protein</topology>
    </subcellularLocation>
</comment>
<keyword evidence="4 6" id="KW-1133">Transmembrane helix</keyword>
<dbReference type="Proteomes" id="UP000284395">
    <property type="component" value="Unassembled WGS sequence"/>
</dbReference>
<feature type="transmembrane region" description="Helical" evidence="6">
    <location>
        <begin position="163"/>
        <end position="180"/>
    </location>
</feature>
<dbReference type="AlphaFoldDB" id="A0A420ES76"/>
<dbReference type="InterPro" id="IPR012506">
    <property type="entry name" value="TMEM86B-like"/>
</dbReference>